<reference evidence="2 3" key="1">
    <citation type="submission" date="2017-10" db="EMBL/GenBank/DDBJ databases">
        <title>Novel microbial diversity and functional potential in the marine mammal oral microbiome.</title>
        <authorList>
            <person name="Dudek N.K."/>
            <person name="Sun C.L."/>
            <person name="Burstein D."/>
            <person name="Kantor R.S."/>
            <person name="Aliaga Goltsman D.S."/>
            <person name="Bik E.M."/>
            <person name="Thomas B.C."/>
            <person name="Banfield J.F."/>
            <person name="Relman D.A."/>
        </authorList>
    </citation>
    <scope>NUCLEOTIDE SEQUENCE [LARGE SCALE GENOMIC DNA]</scope>
    <source>
        <strain evidence="2">DOLJORAL78_50_517</strain>
    </source>
</reference>
<gene>
    <name evidence="2" type="ORF">CSA09_03345</name>
</gene>
<sequence length="61" mass="6743">MKAALHLPPVAVMGIRYGGQRTYGLVSGYKRPWMSLLAAWIGITAGSAAGVWRHLQHRRVQ</sequence>
<evidence type="ECO:0000313" key="2">
    <source>
        <dbReference type="EMBL" id="PIE83114.1"/>
    </source>
</evidence>
<dbReference type="Proteomes" id="UP000229278">
    <property type="component" value="Unassembled WGS sequence"/>
</dbReference>
<evidence type="ECO:0000313" key="3">
    <source>
        <dbReference type="Proteomes" id="UP000229278"/>
    </source>
</evidence>
<protein>
    <submittedName>
        <fullName evidence="2">Uncharacterized protein</fullName>
    </submittedName>
</protein>
<organism evidence="2 3">
    <name type="scientific">Candidatus Contendibacter odensensis</name>
    <dbReference type="NCBI Taxonomy" id="1400860"/>
    <lineage>
        <taxon>Bacteria</taxon>
        <taxon>Pseudomonadati</taxon>
        <taxon>Pseudomonadota</taxon>
        <taxon>Gammaproteobacteria</taxon>
        <taxon>Candidatus Competibacteraceae</taxon>
        <taxon>Candidatus Contendibacter</taxon>
    </lineage>
</organism>
<keyword evidence="1" id="KW-1133">Transmembrane helix</keyword>
<feature type="transmembrane region" description="Helical" evidence="1">
    <location>
        <begin position="33"/>
        <end position="52"/>
    </location>
</feature>
<proteinExistence type="predicted"/>
<accession>A0A2G6PEY2</accession>
<dbReference type="EMBL" id="PDTV01000007">
    <property type="protein sequence ID" value="PIE83114.1"/>
    <property type="molecule type" value="Genomic_DNA"/>
</dbReference>
<keyword evidence="1" id="KW-0472">Membrane</keyword>
<name>A0A2G6PEY2_9GAMM</name>
<dbReference type="AlphaFoldDB" id="A0A2G6PEY2"/>
<keyword evidence="1" id="KW-0812">Transmembrane</keyword>
<comment type="caution">
    <text evidence="2">The sequence shown here is derived from an EMBL/GenBank/DDBJ whole genome shotgun (WGS) entry which is preliminary data.</text>
</comment>
<evidence type="ECO:0000256" key="1">
    <source>
        <dbReference type="SAM" id="Phobius"/>
    </source>
</evidence>